<evidence type="ECO:0000259" key="8">
    <source>
        <dbReference type="PROSITE" id="PS50110"/>
    </source>
</evidence>
<keyword evidence="2" id="KW-0067">ATP-binding</keyword>
<evidence type="ECO:0000256" key="5">
    <source>
        <dbReference type="ARBA" id="ARBA00023163"/>
    </source>
</evidence>
<dbReference type="InterPro" id="IPR002078">
    <property type="entry name" value="Sigma_54_int"/>
</dbReference>
<dbReference type="SUPFAM" id="SSF52172">
    <property type="entry name" value="CheY-like"/>
    <property type="match status" value="1"/>
</dbReference>
<dbReference type="CDD" id="cd00009">
    <property type="entry name" value="AAA"/>
    <property type="match status" value="1"/>
</dbReference>
<evidence type="ECO:0000256" key="3">
    <source>
        <dbReference type="ARBA" id="ARBA00023015"/>
    </source>
</evidence>
<dbReference type="InterPro" id="IPR058031">
    <property type="entry name" value="AAA_lid_NorR"/>
</dbReference>
<keyword evidence="5" id="KW-0804">Transcription</keyword>
<dbReference type="PROSITE" id="PS00675">
    <property type="entry name" value="SIGMA54_INTERACT_1"/>
    <property type="match status" value="1"/>
</dbReference>
<dbReference type="SMART" id="SM00382">
    <property type="entry name" value="AAA"/>
    <property type="match status" value="1"/>
</dbReference>
<organism evidence="9 10">
    <name type="scientific">Flavobacterium zepuense</name>
    <dbReference type="NCBI Taxonomy" id="2593302"/>
    <lineage>
        <taxon>Bacteria</taxon>
        <taxon>Pseudomonadati</taxon>
        <taxon>Bacteroidota</taxon>
        <taxon>Flavobacteriia</taxon>
        <taxon>Flavobacteriales</taxon>
        <taxon>Flavobacteriaceae</taxon>
        <taxon>Flavobacterium</taxon>
    </lineage>
</organism>
<dbReference type="SUPFAM" id="SSF52540">
    <property type="entry name" value="P-loop containing nucleoside triphosphate hydrolases"/>
    <property type="match status" value="1"/>
</dbReference>
<evidence type="ECO:0000256" key="1">
    <source>
        <dbReference type="ARBA" id="ARBA00022741"/>
    </source>
</evidence>
<dbReference type="InterPro" id="IPR025944">
    <property type="entry name" value="Sigma_54_int_dom_CS"/>
</dbReference>
<dbReference type="GO" id="GO:0005524">
    <property type="term" value="F:ATP binding"/>
    <property type="evidence" value="ECO:0007669"/>
    <property type="project" value="UniProtKB-KW"/>
</dbReference>
<evidence type="ECO:0000313" key="9">
    <source>
        <dbReference type="EMBL" id="TRW27607.1"/>
    </source>
</evidence>
<feature type="domain" description="Sigma-54 factor interaction" evidence="7">
    <location>
        <begin position="331"/>
        <end position="560"/>
    </location>
</feature>
<dbReference type="GO" id="GO:0006355">
    <property type="term" value="P:regulation of DNA-templated transcription"/>
    <property type="evidence" value="ECO:0007669"/>
    <property type="project" value="InterPro"/>
</dbReference>
<keyword evidence="4" id="KW-0238">DNA-binding</keyword>
<dbReference type="Pfam" id="PF25601">
    <property type="entry name" value="AAA_lid_14"/>
    <property type="match status" value="1"/>
</dbReference>
<dbReference type="AlphaFoldDB" id="A0A552VAU9"/>
<dbReference type="GO" id="GO:0000160">
    <property type="term" value="P:phosphorelay signal transduction system"/>
    <property type="evidence" value="ECO:0007669"/>
    <property type="project" value="InterPro"/>
</dbReference>
<keyword evidence="1" id="KW-0547">Nucleotide-binding</keyword>
<reference evidence="9 10" key="1">
    <citation type="submission" date="2019-07" db="EMBL/GenBank/DDBJ databases">
        <title>Flavobacterium sp. nov., isolated from glacier ice.</title>
        <authorList>
            <person name="Liu Q."/>
            <person name="Xin Y.-H."/>
        </authorList>
    </citation>
    <scope>NUCLEOTIDE SEQUENCE [LARGE SCALE GENOMIC DNA]</scope>
    <source>
        <strain evidence="9 10">ZT4R6</strain>
    </source>
</reference>
<dbReference type="OrthoDB" id="9782110at2"/>
<proteinExistence type="predicted"/>
<feature type="modified residue" description="4-aspartylphosphate" evidence="6">
    <location>
        <position position="52"/>
    </location>
</feature>
<accession>A0A552VAU9</accession>
<evidence type="ECO:0000256" key="2">
    <source>
        <dbReference type="ARBA" id="ARBA00022840"/>
    </source>
</evidence>
<dbReference type="InterPro" id="IPR001789">
    <property type="entry name" value="Sig_transdc_resp-reg_receiver"/>
</dbReference>
<dbReference type="PROSITE" id="PS00688">
    <property type="entry name" value="SIGMA54_INTERACT_3"/>
    <property type="match status" value="1"/>
</dbReference>
<dbReference type="SMART" id="SM00448">
    <property type="entry name" value="REC"/>
    <property type="match status" value="1"/>
</dbReference>
<evidence type="ECO:0000256" key="4">
    <source>
        <dbReference type="ARBA" id="ARBA00023125"/>
    </source>
</evidence>
<dbReference type="PANTHER" id="PTHR32071">
    <property type="entry name" value="TRANSCRIPTIONAL REGULATORY PROTEIN"/>
    <property type="match status" value="1"/>
</dbReference>
<dbReference type="InterPro" id="IPR027417">
    <property type="entry name" value="P-loop_NTPase"/>
</dbReference>
<dbReference type="Gene3D" id="3.40.50.2300">
    <property type="match status" value="1"/>
</dbReference>
<keyword evidence="6" id="KW-0597">Phosphoprotein</keyword>
<dbReference type="Pfam" id="PF00072">
    <property type="entry name" value="Response_reg"/>
    <property type="match status" value="1"/>
</dbReference>
<gene>
    <name evidence="9" type="ORF">FMM05_02450</name>
</gene>
<dbReference type="SUPFAM" id="SSF46689">
    <property type="entry name" value="Homeodomain-like"/>
    <property type="match status" value="1"/>
</dbReference>
<dbReference type="Gene3D" id="1.10.10.60">
    <property type="entry name" value="Homeodomain-like"/>
    <property type="match status" value="1"/>
</dbReference>
<name>A0A552VAU9_9FLAO</name>
<dbReference type="Gene3D" id="3.40.50.300">
    <property type="entry name" value="P-loop containing nucleotide triphosphate hydrolases"/>
    <property type="match status" value="1"/>
</dbReference>
<dbReference type="Pfam" id="PF00158">
    <property type="entry name" value="Sigma54_activat"/>
    <property type="match status" value="1"/>
</dbReference>
<dbReference type="PROSITE" id="PS50110">
    <property type="entry name" value="RESPONSE_REGULATORY"/>
    <property type="match status" value="1"/>
</dbReference>
<evidence type="ECO:0000313" key="10">
    <source>
        <dbReference type="Proteomes" id="UP000320643"/>
    </source>
</evidence>
<dbReference type="Proteomes" id="UP000320643">
    <property type="component" value="Unassembled WGS sequence"/>
</dbReference>
<dbReference type="GO" id="GO:0003677">
    <property type="term" value="F:DNA binding"/>
    <property type="evidence" value="ECO:0007669"/>
    <property type="project" value="UniProtKB-KW"/>
</dbReference>
<dbReference type="PROSITE" id="PS50045">
    <property type="entry name" value="SIGMA54_INTERACT_4"/>
    <property type="match status" value="1"/>
</dbReference>
<protein>
    <submittedName>
        <fullName evidence="9">Response regulator</fullName>
    </submittedName>
</protein>
<dbReference type="EMBL" id="VJVZ01000001">
    <property type="protein sequence ID" value="TRW27607.1"/>
    <property type="molecule type" value="Genomic_DNA"/>
</dbReference>
<dbReference type="InterPro" id="IPR009057">
    <property type="entry name" value="Homeodomain-like_sf"/>
</dbReference>
<evidence type="ECO:0000256" key="6">
    <source>
        <dbReference type="PROSITE-ProRule" id="PRU00169"/>
    </source>
</evidence>
<dbReference type="InterPro" id="IPR025662">
    <property type="entry name" value="Sigma_54_int_dom_ATP-bd_1"/>
</dbReference>
<sequence>MKVLIVEDQFIEAYDLQLILEKAGYLVTGIAHSVLQAEEAIARERPDIVCLDIFLDDKETGIDLAKRLKEKHIGFIYISANSGKSILDEVKITQPYGFIIKPFRDQDVLTTLEIASYRHSHNEAILQHGADAVKQKIAEIIAAGTTKWEDALLQLGCALQTHIPFDYMDAGHATAVNSTYDVTGIFRRNVSDYTIIDAKRFAEISIFSLNELADLKEQSAMLQEPAYYNDNALIAFCAQSHIHKVIMQSFGLKSALMLPVTLPNGKHYAFTFYSKQPDSYTQAHLVIAGQLKEALAGFADARYTVTNHKPTTLRKMTPLVAPSYPKLFEEMVGNSKKMLSVFDYIKRVAPCDTSVLILGESGTGKEKVAHSIHKLSTRIDKPFVVVNCGAIPDNLAESILFGHEKGAFTGAIDRKIGKFEMASNGTIFLDEIAEMPLSLQVKLLRVLQENEIERVGGHSPIKINARIIAATNKNLEAEVAAGRFRMDLYYRLHVFPITTPPLRERKEDIPDLTYHFVEMYRKKIGRKEITLADSVLEQIMAYDWPGNIRQLEHVIERSILLTEGTHIKEVYLPKPYKPEVAESADQKFETNGLVKTIYENERDYICFILKKCKGKVYGAGGAAELLDLPPSTLNSKIKKLGIKIKAF</sequence>
<keyword evidence="3" id="KW-0805">Transcription regulation</keyword>
<dbReference type="CDD" id="cd17534">
    <property type="entry name" value="REC_DC-like"/>
    <property type="match status" value="1"/>
</dbReference>
<keyword evidence="10" id="KW-1185">Reference proteome</keyword>
<comment type="caution">
    <text evidence="9">The sequence shown here is derived from an EMBL/GenBank/DDBJ whole genome shotgun (WGS) entry which is preliminary data.</text>
</comment>
<feature type="domain" description="Response regulatory" evidence="8">
    <location>
        <begin position="2"/>
        <end position="116"/>
    </location>
</feature>
<dbReference type="InterPro" id="IPR025943">
    <property type="entry name" value="Sigma_54_int_dom_ATP-bd_2"/>
</dbReference>
<dbReference type="FunFam" id="3.40.50.300:FF:000006">
    <property type="entry name" value="DNA-binding transcriptional regulator NtrC"/>
    <property type="match status" value="1"/>
</dbReference>
<dbReference type="PROSITE" id="PS00676">
    <property type="entry name" value="SIGMA54_INTERACT_2"/>
    <property type="match status" value="1"/>
</dbReference>
<dbReference type="Gene3D" id="1.10.8.60">
    <property type="match status" value="1"/>
</dbReference>
<evidence type="ECO:0000259" key="7">
    <source>
        <dbReference type="PROSITE" id="PS50045"/>
    </source>
</evidence>
<dbReference type="InterPro" id="IPR003593">
    <property type="entry name" value="AAA+_ATPase"/>
</dbReference>
<dbReference type="InterPro" id="IPR011006">
    <property type="entry name" value="CheY-like_superfamily"/>
</dbReference>